<feature type="non-terminal residue" evidence="3">
    <location>
        <position position="1487"/>
    </location>
</feature>
<protein>
    <submittedName>
        <fullName evidence="3">GVIN1 GTPase</fullName>
    </submittedName>
</protein>
<dbReference type="Pfam" id="PF25974">
    <property type="entry name" value="URGCP_9th"/>
    <property type="match status" value="1"/>
</dbReference>
<dbReference type="Gene3D" id="3.40.50.300">
    <property type="entry name" value="P-loop containing nucleotide triphosphate hydrolases"/>
    <property type="match status" value="1"/>
</dbReference>
<dbReference type="PANTHER" id="PTHR14819:SF9">
    <property type="entry name" value="UP-REGULATOR OF CELL PROLIFERATION-LIKE"/>
    <property type="match status" value="1"/>
</dbReference>
<dbReference type="Proteomes" id="UP001166052">
    <property type="component" value="Unassembled WGS sequence"/>
</dbReference>
<dbReference type="InterPro" id="IPR030383">
    <property type="entry name" value="G_VLIG_dom"/>
</dbReference>
<feature type="non-terminal residue" evidence="3">
    <location>
        <position position="1"/>
    </location>
</feature>
<dbReference type="InterPro" id="IPR052986">
    <property type="entry name" value="VLIG_GTPase"/>
</dbReference>
<feature type="domain" description="VLIG-type G" evidence="2">
    <location>
        <begin position="542"/>
        <end position="789"/>
    </location>
</feature>
<dbReference type="PANTHER" id="PTHR14819">
    <property type="entry name" value="GTP-BINDING"/>
    <property type="match status" value="1"/>
</dbReference>
<name>A0ABS2Z3X2_POLSE</name>
<proteinExistence type="inferred from homology"/>
<accession>A0ABS2Z3X2</accession>
<comment type="caution">
    <text evidence="3">The sequence shown here is derived from an EMBL/GenBank/DDBJ whole genome shotgun (WGS) entry which is preliminary data.</text>
</comment>
<dbReference type="Pfam" id="PF25683">
    <property type="entry name" value="URGCP_GTPase"/>
    <property type="match status" value="1"/>
</dbReference>
<dbReference type="InterPro" id="IPR057365">
    <property type="entry name" value="URGCP"/>
</dbReference>
<organism evidence="3 4">
    <name type="scientific">Polypterus senegalus</name>
    <name type="common">Senegal bichir</name>
    <dbReference type="NCBI Taxonomy" id="55291"/>
    <lineage>
        <taxon>Eukaryota</taxon>
        <taxon>Metazoa</taxon>
        <taxon>Chordata</taxon>
        <taxon>Craniata</taxon>
        <taxon>Vertebrata</taxon>
        <taxon>Euteleostomi</taxon>
        <taxon>Actinopterygii</taxon>
        <taxon>Polypteriformes</taxon>
        <taxon>Polypteridae</taxon>
        <taxon>Polypterus</taxon>
    </lineage>
</organism>
<dbReference type="EMBL" id="JAAWVN010022775">
    <property type="protein sequence ID" value="MBN3293746.1"/>
    <property type="molecule type" value="Genomic_DNA"/>
</dbReference>
<keyword evidence="4" id="KW-1185">Reference proteome</keyword>
<gene>
    <name evidence="3" type="primary">Gvin1_10</name>
    <name evidence="3" type="ORF">GTO92_0011394</name>
</gene>
<evidence type="ECO:0000313" key="3">
    <source>
        <dbReference type="EMBL" id="MBN3293746.1"/>
    </source>
</evidence>
<dbReference type="SUPFAM" id="SSF52540">
    <property type="entry name" value="P-loop containing nucleoside triphosphate hydrolases"/>
    <property type="match status" value="1"/>
</dbReference>
<dbReference type="InterPro" id="IPR027417">
    <property type="entry name" value="P-loop_NTPase"/>
</dbReference>
<dbReference type="Pfam" id="PF25496">
    <property type="entry name" value="URGCP"/>
    <property type="match status" value="1"/>
</dbReference>
<reference evidence="3" key="1">
    <citation type="journal article" date="2021" name="Cell">
        <title>Tracing the genetic footprints of vertebrate landing in non-teleost ray-finned fishes.</title>
        <authorList>
            <person name="Bi X."/>
            <person name="Wang K."/>
            <person name="Yang L."/>
            <person name="Pan H."/>
            <person name="Jiang H."/>
            <person name="Wei Q."/>
            <person name="Fang M."/>
            <person name="Yu H."/>
            <person name="Zhu C."/>
            <person name="Cai Y."/>
            <person name="He Y."/>
            <person name="Gan X."/>
            <person name="Zeng H."/>
            <person name="Yu D."/>
            <person name="Zhu Y."/>
            <person name="Jiang H."/>
            <person name="Qiu Q."/>
            <person name="Yang H."/>
            <person name="Zhang Y.E."/>
            <person name="Wang W."/>
            <person name="Zhu M."/>
            <person name="He S."/>
            <person name="Zhang G."/>
        </authorList>
    </citation>
    <scope>NUCLEOTIDE SEQUENCE</scope>
    <source>
        <strain evidence="3">Bchr_001</strain>
    </source>
</reference>
<evidence type="ECO:0000259" key="2">
    <source>
        <dbReference type="PROSITE" id="PS51717"/>
    </source>
</evidence>
<evidence type="ECO:0000313" key="4">
    <source>
        <dbReference type="Proteomes" id="UP001166052"/>
    </source>
</evidence>
<evidence type="ECO:0000256" key="1">
    <source>
        <dbReference type="ARBA" id="ARBA00006828"/>
    </source>
</evidence>
<comment type="similarity">
    <text evidence="1">Belongs to the TRAFAC class dynamin-like GTPase superfamily. Very large inducible GTPase (VLIG) family.</text>
</comment>
<dbReference type="PROSITE" id="PS51717">
    <property type="entry name" value="G_VLIG"/>
    <property type="match status" value="1"/>
</dbReference>
<sequence>MMASATARDTRYMQNHTEFNHETLRDTNFPRCQVNCEIHPLDLIITVLHCSDGLLQQEIFYKMAQCQFSVPLLLPNNDTNQCMLMLWAMRDIVKKWRPHSLALTRGFCEEGIVLANMPLMSFVRLGKCGLSKSQILNKVLSNSQQHHDFFVHSEMDGGNVLRTVSDGLVEIMWYLPCGKKNIDIFTEPVAIANLRGDSSSFHSQVSFLGEVSSGVFIFFDSTLPKNYKVLSQLKHIKAKVVLIAVSYENTEKDTMVHLTKLAWRDPVIFKSKQMNDAQFVMSLQQAIKSVLQNTSKVRISDMPKTAAKYGIALDEERTACQNGKKLAEEITCQIRDIPQYKKSELPRQGDILKKLAKLEKEECRLLKAGDQPIEHYRSKLSADKNKLREEQNRNQIATSMCWFITALSSLDKEGRFYFLKWMRLNLDARARKDLSGFQNQYKAKCSNLKENIKDIAKLDEDISNCSLGIEHFIREMGQIYEATCSRPEMEKFCEQFSYLPSLGATLLLDGFPLELVDGDASHIPVRWITDVLMTLHNKVNQNSRVLVVTILGVQSTGKSTLLNTMFGVQFAVSSGRCTRGAFMQLIKIKEDLKKDLNCDFILLLDTEGLKSPELAQLEDSYEHDNELATLVVGLSDVTVVNIAMENSTEMKDILQTVVHAFLRMEDVGKKPKCQFVHQNVGDVSAHEKNMRDRRSLLEQLNEMIKVAARMEKKQQQVRFTDVIEYDAEENNWYVPGLWHGTPPMAPVSTGYSETVFEFKKSLIEVFKGCNHKKPLGNIKEFTKWMESLWRAVKHENFIFSFRNCLVADAYNNLCVEFNQWEWLFRKHMLMWTQQAENRIQNLDNDDPHIGDLDDFLNILKVEATKELRSQEEIFRKHLDDYYKSKDKHIQLVEKYRQTFICSINSLKSEIESDVNKKCEMAVKIQKGMKKLVDIHKEHAQTIERKVLELLKKCRENNMELSDETLKEEFERMWGKTVLELDFKGLKRQDIFTNVFSQLRVNLERHGSAVTERLNMANNTESDGTFNVKDLHMEGWHLGRKFLNFFTQNKEKTQKLADRVISDCLQFITEKHLSNSDYHDTYTKELLRIIDERVKDSGTSNIFEVDIKVHICKTAAKSFQKIHDDFIAENDPKKHLEKLKPSYFLDFIDLYREKNQCHRKATDFMEMCLEPAIRDYIKKNLGVKIVDEILSSGSSVKFSSRTHFQYTLLEELLNKKEFEGYVRYINQYEDFVKEWILDLIQKHFSCQKSFGDLEILSLNEIMIKIQDAFLKAKNKTLETILPNSKEFIERVELSLPELREHLQREYMELNQYDQSTNIKKKIKNLLFKPQDELFRRVFGCGKQCPFCKVPCEAGGGDHTEHHATVHRPQGLGRYRFETNEKLAENICTTDVASETVRFRNIDTKGQYHPYKDYRTYYPNWNIPQDTSIEASKYWKYVMHLYNDEFAKEYHAKPANIPDQWKTVTHSQALESLKDSFNFNKSSNITELH</sequence>
<dbReference type="InterPro" id="IPR058641">
    <property type="entry name" value="GVIN1_dom"/>
</dbReference>